<evidence type="ECO:0000313" key="2">
    <source>
        <dbReference type="Proteomes" id="UP000063434"/>
    </source>
</evidence>
<sequence length="153" mass="16778">MAYTYGDPNFVRIISARLASKNERRQYLEVCAMKDEYDFSNAKRGAIASNKGKTCITIMLDDAVIEAARERAQSAGTGYQTVINNLLRQALVSQDTYNLAPASKKQAKTLQVLNNGISVSEVEALEQQLIALAGELNRMLVNPLPAKSKSKPV</sequence>
<gene>
    <name evidence="1" type="ORF">PFL603g_00827</name>
</gene>
<dbReference type="Pfam" id="PF14384">
    <property type="entry name" value="BrnA_antitoxin"/>
    <property type="match status" value="1"/>
</dbReference>
<accession>A0A109LAN9</accession>
<protein>
    <recommendedName>
        <fullName evidence="3">BrnA antitoxin of type II toxin-antitoxin system</fullName>
    </recommendedName>
</protein>
<dbReference type="PATRIC" id="fig|294.195.peg.872"/>
<organism evidence="1 2">
    <name type="scientific">Pseudomonas fluorescens</name>
    <dbReference type="NCBI Taxonomy" id="294"/>
    <lineage>
        <taxon>Bacteria</taxon>
        <taxon>Pseudomonadati</taxon>
        <taxon>Pseudomonadota</taxon>
        <taxon>Gammaproteobacteria</taxon>
        <taxon>Pseudomonadales</taxon>
        <taxon>Pseudomonadaceae</taxon>
        <taxon>Pseudomonas</taxon>
    </lineage>
</organism>
<evidence type="ECO:0000313" key="1">
    <source>
        <dbReference type="EMBL" id="KWV84031.1"/>
    </source>
</evidence>
<dbReference type="InterPro" id="IPR025528">
    <property type="entry name" value="BrnA_antitoxin"/>
</dbReference>
<evidence type="ECO:0008006" key="3">
    <source>
        <dbReference type="Google" id="ProtNLM"/>
    </source>
</evidence>
<reference evidence="1 2" key="1">
    <citation type="submission" date="2015-05" db="EMBL/GenBank/DDBJ databases">
        <title>A genomic and transcriptomic approach to investigate the blue pigment phenotype in Pseudomonas fluorescens.</title>
        <authorList>
            <person name="Andreani N.A."/>
            <person name="Cardazzo B."/>
        </authorList>
    </citation>
    <scope>NUCLEOTIDE SEQUENCE [LARGE SCALE GENOMIC DNA]</scope>
    <source>
        <strain evidence="1 2">Ps_40</strain>
    </source>
</reference>
<dbReference type="Proteomes" id="UP000063434">
    <property type="component" value="Unassembled WGS sequence"/>
</dbReference>
<name>A0A109LAN9_PSEFL</name>
<proteinExistence type="predicted"/>
<dbReference type="EMBL" id="LCYC01000007">
    <property type="protein sequence ID" value="KWV84031.1"/>
    <property type="molecule type" value="Genomic_DNA"/>
</dbReference>
<comment type="caution">
    <text evidence="1">The sequence shown here is derived from an EMBL/GenBank/DDBJ whole genome shotgun (WGS) entry which is preliminary data.</text>
</comment>
<dbReference type="AlphaFoldDB" id="A0A109LAN9"/>